<dbReference type="PANTHER" id="PTHR23051:SF0">
    <property type="entry name" value="SOLUTE CARRIER FAMILY 35 MEMBER F5"/>
    <property type="match status" value="1"/>
</dbReference>
<proteinExistence type="inferred from homology"/>
<protein>
    <recommendedName>
        <fullName evidence="7">Solute carrier family 35 member F5</fullName>
    </recommendedName>
</protein>
<accession>A0A8C4Q0G7</accession>
<keyword evidence="4 8" id="KW-1133">Transmembrane helix</keyword>
<sequence>MLCLLAMQRPALSSPPAPTRRRVLLGIVILLFVDIIWVASSELSRYIVRIFQKPFFSTFAKSSMFVVYLLGFLVWKPWRDKCLRCVGCLPAAKALETEGHYVLGKGGGGQLGSAELVSRRFQDMGKGGFVVSELPWGAPLYAPVRFNDSASEKSSPCCSDGEDGVVRKPRVRFSRLAEVRQLPSRQVLDASQSRRQYGEPDGQGGGSRLKLPIPQVAKTSLLFCFVWFIASLSYQTALLKTHVTLASILISTSGVFTLILSGVFPSNSADRFTLSKLLAVCLSIGGEALVRVSLGNLIDEKHHLAGLLWSLAGAALYSIYIVALKRRVDREDHIDLPMFFGFIGLLCLVLLWPLFFLLHYTGLETFELPSRFVWLCLLVNGLLGTAITECLWLWGCFLTSSLVGTLALSLAVPLAVLADVWLHKLRCSWLFFLGLGPLLLAFAAAALLCQYSNWDPVNVCLRRSLSFLCRRSRLQRVSEDAEQCESLISLDLVSSLDPSTEFNLSGQ</sequence>
<evidence type="ECO:0000256" key="2">
    <source>
        <dbReference type="ARBA" id="ARBA00007863"/>
    </source>
</evidence>
<dbReference type="InterPro" id="IPR037185">
    <property type="entry name" value="EmrE-like"/>
</dbReference>
<reference evidence="9" key="1">
    <citation type="submission" date="2025-05" db="UniProtKB">
        <authorList>
            <consortium name="Ensembl"/>
        </authorList>
    </citation>
    <scope>IDENTIFICATION</scope>
</reference>
<feature type="transmembrane region" description="Helical" evidence="8">
    <location>
        <begin position="401"/>
        <end position="422"/>
    </location>
</feature>
<feature type="transmembrane region" description="Helical" evidence="8">
    <location>
        <begin position="372"/>
        <end position="394"/>
    </location>
</feature>
<evidence type="ECO:0000313" key="9">
    <source>
        <dbReference type="Ensembl" id="ENSEBUP00000008150.1"/>
    </source>
</evidence>
<evidence type="ECO:0000313" key="10">
    <source>
        <dbReference type="Proteomes" id="UP000694388"/>
    </source>
</evidence>
<comment type="function">
    <text evidence="6">Putative solute transporter.</text>
</comment>
<feature type="transmembrane region" description="Helical" evidence="8">
    <location>
        <begin position="216"/>
        <end position="237"/>
    </location>
</feature>
<evidence type="ECO:0000256" key="6">
    <source>
        <dbReference type="ARBA" id="ARBA00037727"/>
    </source>
</evidence>
<evidence type="ECO:0000256" key="5">
    <source>
        <dbReference type="ARBA" id="ARBA00023136"/>
    </source>
</evidence>
<evidence type="ECO:0000256" key="4">
    <source>
        <dbReference type="ARBA" id="ARBA00022989"/>
    </source>
</evidence>
<comment type="similarity">
    <text evidence="2">Belongs to the SLC35F solute transporter family.</text>
</comment>
<evidence type="ECO:0000256" key="1">
    <source>
        <dbReference type="ARBA" id="ARBA00004141"/>
    </source>
</evidence>
<dbReference type="PANTHER" id="PTHR23051">
    <property type="entry name" value="SOLUTE CARRIER FAMILY 35, MEMBER F5"/>
    <property type="match status" value="1"/>
</dbReference>
<organism evidence="9 10">
    <name type="scientific">Eptatretus burgeri</name>
    <name type="common">Inshore hagfish</name>
    <dbReference type="NCBI Taxonomy" id="7764"/>
    <lineage>
        <taxon>Eukaryota</taxon>
        <taxon>Metazoa</taxon>
        <taxon>Chordata</taxon>
        <taxon>Craniata</taxon>
        <taxon>Vertebrata</taxon>
        <taxon>Cyclostomata</taxon>
        <taxon>Myxini</taxon>
        <taxon>Myxiniformes</taxon>
        <taxon>Myxinidae</taxon>
        <taxon>Eptatretinae</taxon>
        <taxon>Eptatretus</taxon>
    </lineage>
</organism>
<keyword evidence="10" id="KW-1185">Reference proteome</keyword>
<dbReference type="GO" id="GO:0016020">
    <property type="term" value="C:membrane"/>
    <property type="evidence" value="ECO:0007669"/>
    <property type="project" value="UniProtKB-SubCell"/>
</dbReference>
<dbReference type="Ensembl" id="ENSEBUT00000008644.1">
    <property type="protein sequence ID" value="ENSEBUP00000008150.1"/>
    <property type="gene ID" value="ENSEBUG00000005273.1"/>
</dbReference>
<dbReference type="Ensembl" id="ENSEBUT00000008607.1">
    <property type="protein sequence ID" value="ENSEBUP00000008114.1"/>
    <property type="gene ID" value="ENSEBUG00000005273.1"/>
</dbReference>
<dbReference type="Proteomes" id="UP000694388">
    <property type="component" value="Unplaced"/>
</dbReference>
<dbReference type="GeneTree" id="ENSGT00390000005949"/>
<comment type="subcellular location">
    <subcellularLocation>
        <location evidence="1">Membrane</location>
        <topology evidence="1">Multi-pass membrane protein</topology>
    </subcellularLocation>
</comment>
<feature type="transmembrane region" description="Helical" evidence="8">
    <location>
        <begin position="55"/>
        <end position="75"/>
    </location>
</feature>
<feature type="transmembrane region" description="Helical" evidence="8">
    <location>
        <begin position="23"/>
        <end position="40"/>
    </location>
</feature>
<keyword evidence="3 8" id="KW-0812">Transmembrane</keyword>
<keyword evidence="5 8" id="KW-0472">Membrane</keyword>
<name>A0A8C4Q0G7_EPTBU</name>
<feature type="transmembrane region" description="Helical" evidence="8">
    <location>
        <begin position="304"/>
        <end position="324"/>
    </location>
</feature>
<feature type="transmembrane region" description="Helical" evidence="8">
    <location>
        <begin position="428"/>
        <end position="449"/>
    </location>
</feature>
<evidence type="ECO:0000256" key="7">
    <source>
        <dbReference type="ARBA" id="ARBA00040744"/>
    </source>
</evidence>
<evidence type="ECO:0000256" key="3">
    <source>
        <dbReference type="ARBA" id="ARBA00022692"/>
    </source>
</evidence>
<dbReference type="AlphaFoldDB" id="A0A8C4Q0G7"/>
<feature type="transmembrane region" description="Helical" evidence="8">
    <location>
        <begin position="243"/>
        <end position="265"/>
    </location>
</feature>
<feature type="transmembrane region" description="Helical" evidence="8">
    <location>
        <begin position="277"/>
        <end position="298"/>
    </location>
</feature>
<dbReference type="SUPFAM" id="SSF103481">
    <property type="entry name" value="Multidrug resistance efflux transporter EmrE"/>
    <property type="match status" value="1"/>
</dbReference>
<evidence type="ECO:0000256" key="8">
    <source>
        <dbReference type="SAM" id="Phobius"/>
    </source>
</evidence>
<feature type="transmembrane region" description="Helical" evidence="8">
    <location>
        <begin position="336"/>
        <end position="360"/>
    </location>
</feature>